<dbReference type="InterPro" id="IPR037401">
    <property type="entry name" value="SnoaL-like"/>
</dbReference>
<evidence type="ECO:0000259" key="2">
    <source>
        <dbReference type="Pfam" id="PF08530"/>
    </source>
</evidence>
<proteinExistence type="predicted"/>
<name>A0ABN1PK74_9ACTN</name>
<gene>
    <name evidence="4" type="ORF">GCM10009575_032210</name>
</gene>
<dbReference type="EMBL" id="BAAAID010000017">
    <property type="protein sequence ID" value="GAA0929463.1"/>
    <property type="molecule type" value="Genomic_DNA"/>
</dbReference>
<dbReference type="SUPFAM" id="SSF54427">
    <property type="entry name" value="NTF2-like"/>
    <property type="match status" value="1"/>
</dbReference>
<evidence type="ECO:0000313" key="5">
    <source>
        <dbReference type="Proteomes" id="UP001500418"/>
    </source>
</evidence>
<feature type="domain" description="Xaa-Pro dipeptidyl-peptidase C-terminal" evidence="2">
    <location>
        <begin position="12"/>
        <end position="96"/>
    </location>
</feature>
<dbReference type="InterPro" id="IPR008979">
    <property type="entry name" value="Galactose-bd-like_sf"/>
</dbReference>
<dbReference type="InterPro" id="IPR013736">
    <property type="entry name" value="Xaa-Pro_dipept_C"/>
</dbReference>
<dbReference type="Gene3D" id="2.60.120.260">
    <property type="entry name" value="Galactose-binding domain-like"/>
    <property type="match status" value="1"/>
</dbReference>
<feature type="domain" description="SnoaL-like" evidence="3">
    <location>
        <begin position="158"/>
        <end position="296"/>
    </location>
</feature>
<dbReference type="Pfam" id="PF08530">
    <property type="entry name" value="PepX_C"/>
    <property type="match status" value="1"/>
</dbReference>
<evidence type="ECO:0000259" key="3">
    <source>
        <dbReference type="Pfam" id="PF13577"/>
    </source>
</evidence>
<protein>
    <recommendedName>
        <fullName evidence="6">SnoaL-like domain-containing protein</fullName>
    </recommendedName>
</protein>
<keyword evidence="5" id="KW-1185">Reference proteome</keyword>
<dbReference type="Gene3D" id="3.10.450.50">
    <property type="match status" value="1"/>
</dbReference>
<accession>A0ABN1PK74</accession>
<dbReference type="InterPro" id="IPR032710">
    <property type="entry name" value="NTF2-like_dom_sf"/>
</dbReference>
<evidence type="ECO:0000313" key="4">
    <source>
        <dbReference type="EMBL" id="GAA0929463.1"/>
    </source>
</evidence>
<reference evidence="4 5" key="1">
    <citation type="journal article" date="2019" name="Int. J. Syst. Evol. Microbiol.">
        <title>The Global Catalogue of Microorganisms (GCM) 10K type strain sequencing project: providing services to taxonomists for standard genome sequencing and annotation.</title>
        <authorList>
            <consortium name="The Broad Institute Genomics Platform"/>
            <consortium name="The Broad Institute Genome Sequencing Center for Infectious Disease"/>
            <person name="Wu L."/>
            <person name="Ma J."/>
        </authorList>
    </citation>
    <scope>NUCLEOTIDE SEQUENCE [LARGE SCALE GENOMIC DNA]</scope>
    <source>
        <strain evidence="4 5">JCM 11444</strain>
    </source>
</reference>
<dbReference type="Proteomes" id="UP001500418">
    <property type="component" value="Unassembled WGS sequence"/>
</dbReference>
<dbReference type="Pfam" id="PF13577">
    <property type="entry name" value="SnoaL_4"/>
    <property type="match status" value="1"/>
</dbReference>
<evidence type="ECO:0008006" key="6">
    <source>
        <dbReference type="Google" id="ProtNLM"/>
    </source>
</evidence>
<evidence type="ECO:0000256" key="1">
    <source>
        <dbReference type="SAM" id="MobiDB-lite"/>
    </source>
</evidence>
<sequence>MGRVPRTTNQSPSEPGQVYRVEVEIWPTCIVLPAGYRLGLQIGGHDFEREPPDDPNEAWISRGSGPWLHTHPEDRPSPVFSGHTTIHTGGDTASSLLLPVIPPASREPGTNIGLNGALILIAGVGRGIGRARAPIHQISTRERLPMNDIKPLEDRLRVIEDRLAIYNLLASHPLSADTGEPDFIESIYTEDFVFDRGGGLSGARGRDKMVDLVESDAHRTAIAGGLAHFGSLPLVELDGDTAVAMSYIALITPDEKGEERELANHGTSTGFRVHRIVANRWSLVREDGRWSIASRTVLPMDGSGPALEMARQAATYYAGR</sequence>
<comment type="caution">
    <text evidence="4">The sequence shown here is derived from an EMBL/GenBank/DDBJ whole genome shotgun (WGS) entry which is preliminary data.</text>
</comment>
<feature type="region of interest" description="Disordered" evidence="1">
    <location>
        <begin position="47"/>
        <end position="79"/>
    </location>
</feature>
<organism evidence="4 5">
    <name type="scientific">Streptomyces rhizosphaericus</name>
    <dbReference type="NCBI Taxonomy" id="114699"/>
    <lineage>
        <taxon>Bacteria</taxon>
        <taxon>Bacillati</taxon>
        <taxon>Actinomycetota</taxon>
        <taxon>Actinomycetes</taxon>
        <taxon>Kitasatosporales</taxon>
        <taxon>Streptomycetaceae</taxon>
        <taxon>Streptomyces</taxon>
        <taxon>Streptomyces violaceusniger group</taxon>
    </lineage>
</organism>
<dbReference type="SUPFAM" id="SSF49785">
    <property type="entry name" value="Galactose-binding domain-like"/>
    <property type="match status" value="1"/>
</dbReference>